<evidence type="ECO:0000313" key="1">
    <source>
        <dbReference type="EMBL" id="PBK82754.1"/>
    </source>
</evidence>
<evidence type="ECO:0000313" key="2">
    <source>
        <dbReference type="Proteomes" id="UP000217790"/>
    </source>
</evidence>
<keyword evidence="2" id="KW-1185">Reference proteome</keyword>
<dbReference type="GO" id="GO:0003677">
    <property type="term" value="F:DNA binding"/>
    <property type="evidence" value="ECO:0007669"/>
    <property type="project" value="InterPro"/>
</dbReference>
<name>A0A2H3CMZ3_ARMGA</name>
<dbReference type="OrthoDB" id="3033349at2759"/>
<dbReference type="Gene3D" id="1.10.443.20">
    <property type="entry name" value="Centromere DNA-binding protein complex CBF3 subunit, domain 2"/>
    <property type="match status" value="1"/>
</dbReference>
<reference evidence="2" key="1">
    <citation type="journal article" date="2017" name="Nat. Ecol. Evol.">
        <title>Genome expansion and lineage-specific genetic innovations in the forest pathogenic fungi Armillaria.</title>
        <authorList>
            <person name="Sipos G."/>
            <person name="Prasanna A.N."/>
            <person name="Walter M.C."/>
            <person name="O'Connor E."/>
            <person name="Balint B."/>
            <person name="Krizsan K."/>
            <person name="Kiss B."/>
            <person name="Hess J."/>
            <person name="Varga T."/>
            <person name="Slot J."/>
            <person name="Riley R."/>
            <person name="Boka B."/>
            <person name="Rigling D."/>
            <person name="Barry K."/>
            <person name="Lee J."/>
            <person name="Mihaltcheva S."/>
            <person name="LaButti K."/>
            <person name="Lipzen A."/>
            <person name="Waldron R."/>
            <person name="Moloney N.M."/>
            <person name="Sperisen C."/>
            <person name="Kredics L."/>
            <person name="Vagvoelgyi C."/>
            <person name="Patrignani A."/>
            <person name="Fitzpatrick D."/>
            <person name="Nagy I."/>
            <person name="Doyle S."/>
            <person name="Anderson J.B."/>
            <person name="Grigoriev I.V."/>
            <person name="Gueldener U."/>
            <person name="Muensterkoetter M."/>
            <person name="Nagy L.G."/>
        </authorList>
    </citation>
    <scope>NUCLEOTIDE SEQUENCE [LARGE SCALE GENOMIC DNA]</scope>
    <source>
        <strain evidence="2">Ar21-2</strain>
    </source>
</reference>
<proteinExistence type="predicted"/>
<gene>
    <name evidence="1" type="ORF">ARMGADRAFT_1090059</name>
</gene>
<sequence length="66" mass="7531">MDSSMLSYIDALPIPLMLSKSGWNGYKQESYILVQGGMDVPRELVKDIFPWVEVEQAALESRKQQL</sequence>
<dbReference type="EMBL" id="KZ293713">
    <property type="protein sequence ID" value="PBK82754.1"/>
    <property type="molecule type" value="Genomic_DNA"/>
</dbReference>
<dbReference type="AlphaFoldDB" id="A0A2H3CMZ3"/>
<accession>A0A2H3CMZ3</accession>
<dbReference type="InterPro" id="IPR038279">
    <property type="entry name" value="Ndc10_dom2_sf"/>
</dbReference>
<dbReference type="Proteomes" id="UP000217790">
    <property type="component" value="Unassembled WGS sequence"/>
</dbReference>
<dbReference type="InParanoid" id="A0A2H3CMZ3"/>
<protein>
    <submittedName>
        <fullName evidence="1">Uncharacterized protein</fullName>
    </submittedName>
</protein>
<organism evidence="1 2">
    <name type="scientific">Armillaria gallica</name>
    <name type="common">Bulbous honey fungus</name>
    <name type="synonym">Armillaria bulbosa</name>
    <dbReference type="NCBI Taxonomy" id="47427"/>
    <lineage>
        <taxon>Eukaryota</taxon>
        <taxon>Fungi</taxon>
        <taxon>Dikarya</taxon>
        <taxon>Basidiomycota</taxon>
        <taxon>Agaricomycotina</taxon>
        <taxon>Agaricomycetes</taxon>
        <taxon>Agaricomycetidae</taxon>
        <taxon>Agaricales</taxon>
        <taxon>Marasmiineae</taxon>
        <taxon>Physalacriaceae</taxon>
        <taxon>Armillaria</taxon>
    </lineage>
</organism>
<dbReference type="STRING" id="47427.A0A2H3CMZ3"/>